<evidence type="ECO:0000256" key="1">
    <source>
        <dbReference type="SAM" id="SignalP"/>
    </source>
</evidence>
<sequence>MKKLFFMSLFCLLISPFTVAEPIVSRGVLQAYWQAEWNDDATVNTPRLGFRFFSDAKSSLQGKAIDVFVAGGIEQQQAFIRKNFRNIPDNFFSYKEWYVNQPGTVEFAKVKKYVECNADNYSADILSFKPDLSSKNNAVDESLASCGYSGRYPYLTLYQAKPEGKTVWFKASPDDNAGNTFSFSEEDTVAKIKTINQGWIYAAVYDESQKDSLSEKKGYIRLTELQPLN</sequence>
<organism evidence="2 3">
    <name type="scientific">Affinibrenneria salicis</name>
    <dbReference type="NCBI Taxonomy" id="2590031"/>
    <lineage>
        <taxon>Bacteria</taxon>
        <taxon>Pseudomonadati</taxon>
        <taxon>Pseudomonadota</taxon>
        <taxon>Gammaproteobacteria</taxon>
        <taxon>Enterobacterales</taxon>
        <taxon>Pectobacteriaceae</taxon>
        <taxon>Affinibrenneria</taxon>
    </lineage>
</organism>
<evidence type="ECO:0000313" key="2">
    <source>
        <dbReference type="EMBL" id="KAA9001216.1"/>
    </source>
</evidence>
<dbReference type="RefSeq" id="WP_150434486.1">
    <property type="nucleotide sequence ID" value="NZ_VYKJ01000003.1"/>
</dbReference>
<keyword evidence="1" id="KW-0732">Signal</keyword>
<accession>A0A5J5G348</accession>
<gene>
    <name evidence="2" type="ORF">FJU30_08220</name>
</gene>
<reference evidence="2 3" key="1">
    <citation type="submission" date="2019-09" db="EMBL/GenBank/DDBJ databases">
        <authorList>
            <person name="Li Y."/>
        </authorList>
    </citation>
    <scope>NUCLEOTIDE SEQUENCE [LARGE SCALE GENOMIC DNA]</scope>
    <source>
        <strain evidence="2 3">L3-3HA</strain>
    </source>
</reference>
<protein>
    <submittedName>
        <fullName evidence="2">Uncharacterized protein</fullName>
    </submittedName>
</protein>
<keyword evidence="3" id="KW-1185">Reference proteome</keyword>
<feature type="chain" id="PRO_5023900885" evidence="1">
    <location>
        <begin position="21"/>
        <end position="229"/>
    </location>
</feature>
<name>A0A5J5G348_9GAMM</name>
<dbReference type="AlphaFoldDB" id="A0A5J5G348"/>
<dbReference type="EMBL" id="VYKJ01000003">
    <property type="protein sequence ID" value="KAA9001216.1"/>
    <property type="molecule type" value="Genomic_DNA"/>
</dbReference>
<dbReference type="OrthoDB" id="6627459at2"/>
<feature type="signal peptide" evidence="1">
    <location>
        <begin position="1"/>
        <end position="20"/>
    </location>
</feature>
<proteinExistence type="predicted"/>
<evidence type="ECO:0000313" key="3">
    <source>
        <dbReference type="Proteomes" id="UP000335415"/>
    </source>
</evidence>
<dbReference type="Proteomes" id="UP000335415">
    <property type="component" value="Unassembled WGS sequence"/>
</dbReference>
<comment type="caution">
    <text evidence="2">The sequence shown here is derived from an EMBL/GenBank/DDBJ whole genome shotgun (WGS) entry which is preliminary data.</text>
</comment>